<reference evidence="1 2" key="2">
    <citation type="submission" date="2015-05" db="EMBL/GenBank/DDBJ databases">
        <authorList>
            <person name="Morales-Cruz A."/>
            <person name="Amrine K.C."/>
            <person name="Cantu D."/>
        </authorList>
    </citation>
    <scope>NUCLEOTIDE SEQUENCE [LARGE SCALE GENOMIC DNA]</scope>
    <source>
        <strain evidence="1">DA912</strain>
    </source>
</reference>
<dbReference type="EMBL" id="LCUC01000209">
    <property type="protein sequence ID" value="KKY34325.1"/>
    <property type="molecule type" value="Genomic_DNA"/>
</dbReference>
<dbReference type="PANTHER" id="PTHR32387">
    <property type="entry name" value="WU:FJ29H11"/>
    <property type="match status" value="1"/>
</dbReference>
<gene>
    <name evidence="1" type="ORF">UCDDA912_g05730</name>
</gene>
<dbReference type="InterPro" id="IPR052957">
    <property type="entry name" value="Auxin_embryo_med"/>
</dbReference>
<keyword evidence="2" id="KW-1185">Reference proteome</keyword>
<dbReference type="AlphaFoldDB" id="A0A0G2I2T3"/>
<organism evidence="1 2">
    <name type="scientific">Diaporthe ampelina</name>
    <dbReference type="NCBI Taxonomy" id="1214573"/>
    <lineage>
        <taxon>Eukaryota</taxon>
        <taxon>Fungi</taxon>
        <taxon>Dikarya</taxon>
        <taxon>Ascomycota</taxon>
        <taxon>Pezizomycotina</taxon>
        <taxon>Sordariomycetes</taxon>
        <taxon>Sordariomycetidae</taxon>
        <taxon>Diaporthales</taxon>
        <taxon>Diaporthaceae</taxon>
        <taxon>Diaporthe</taxon>
    </lineage>
</organism>
<dbReference type="Gene3D" id="3.30.565.10">
    <property type="entry name" value="Histidine kinase-like ATPase, C-terminal domain"/>
    <property type="match status" value="1"/>
</dbReference>
<evidence type="ECO:0000313" key="1">
    <source>
        <dbReference type="EMBL" id="KKY34325.1"/>
    </source>
</evidence>
<evidence type="ECO:0000313" key="2">
    <source>
        <dbReference type="Proteomes" id="UP000034680"/>
    </source>
</evidence>
<name>A0A0G2I2T3_9PEZI</name>
<proteinExistence type="predicted"/>
<dbReference type="SUPFAM" id="SSF55874">
    <property type="entry name" value="ATPase domain of HSP90 chaperone/DNA topoisomerase II/histidine kinase"/>
    <property type="match status" value="1"/>
</dbReference>
<dbReference type="Proteomes" id="UP000034680">
    <property type="component" value="Unassembled WGS sequence"/>
</dbReference>
<dbReference type="STRING" id="1214573.A0A0G2I2T3"/>
<dbReference type="PANTHER" id="PTHR32387:SF0">
    <property type="entry name" value="PROTEIN NO VEIN"/>
    <property type="match status" value="1"/>
</dbReference>
<sequence length="300" mass="34037">MNDVASTRAEAHDHIQRLREARGIKGDYNDISNGVLVSSLNEALNLLSDQLYTTPTHFFLELIQNADDNTYPSGAVPRLHLSLYRKVGKEIFRSDCNEIGFTFRQLDALTRIGKSTKQAADGCKGYIGEKGIGFKSVFKVADVVRIASGCYEFELNRRNTIGMMLPIPCNFPSDDRIKNHTQFLLELKRNEDYRQIRGDLKRLGSETLIFLRKLKQLDVSINGERKTYELRTDNWNSNFGGETATISETTDQQTKKTKYMIERQTVADLPPDPRREAVATSEVVVAFAVKDRITPIVKPR</sequence>
<reference evidence="1 2" key="1">
    <citation type="submission" date="2015-05" db="EMBL/GenBank/DDBJ databases">
        <title>Distinctive expansion of gene families associated with plant cell wall degradation and secondary metabolism in the genomes of grapevine trunk pathogens.</title>
        <authorList>
            <person name="Lawrence D.P."/>
            <person name="Travadon R."/>
            <person name="Rolshausen P.E."/>
            <person name="Baumgartner K."/>
        </authorList>
    </citation>
    <scope>NUCLEOTIDE SEQUENCE [LARGE SCALE GENOMIC DNA]</scope>
    <source>
        <strain evidence="1">DA912</strain>
    </source>
</reference>
<dbReference type="OrthoDB" id="1262810at2759"/>
<dbReference type="InterPro" id="IPR036890">
    <property type="entry name" value="HATPase_C_sf"/>
</dbReference>
<comment type="caution">
    <text evidence="1">The sequence shown here is derived from an EMBL/GenBank/DDBJ whole genome shotgun (WGS) entry which is preliminary data.</text>
</comment>
<dbReference type="NCBIfam" id="NF047352">
    <property type="entry name" value="P_loop_sacsin"/>
    <property type="match status" value="1"/>
</dbReference>
<accession>A0A0G2I2T3</accession>
<protein>
    <submittedName>
        <fullName evidence="1">Putative heterokaryon</fullName>
    </submittedName>
</protein>